<feature type="domain" description="FAD-binding FR-type" evidence="4">
    <location>
        <begin position="18"/>
        <end position="119"/>
    </location>
</feature>
<evidence type="ECO:0000313" key="5">
    <source>
        <dbReference type="EMBL" id="QLK00796.1"/>
    </source>
</evidence>
<keyword evidence="3" id="KW-0411">Iron-sulfur</keyword>
<dbReference type="InterPro" id="IPR001433">
    <property type="entry name" value="OxRdtase_FAD/NAD-bd"/>
</dbReference>
<dbReference type="PRINTS" id="PR00371">
    <property type="entry name" value="FPNCR"/>
</dbReference>
<accession>A0A7D6CG89</accession>
<evidence type="ECO:0000256" key="2">
    <source>
        <dbReference type="ARBA" id="ARBA00022714"/>
    </source>
</evidence>
<keyword evidence="2" id="KW-0408">Iron</keyword>
<dbReference type="Pfam" id="PF00175">
    <property type="entry name" value="NAD_binding_1"/>
    <property type="match status" value="1"/>
</dbReference>
<evidence type="ECO:0000259" key="4">
    <source>
        <dbReference type="PROSITE" id="PS51384"/>
    </source>
</evidence>
<keyword evidence="2" id="KW-0479">Metal-binding</keyword>
<comment type="cofactor">
    <cofactor evidence="1">
        <name>FAD</name>
        <dbReference type="ChEBI" id="CHEBI:57692"/>
    </cofactor>
</comment>
<dbReference type="Gene3D" id="2.40.30.10">
    <property type="entry name" value="Translation factors"/>
    <property type="match status" value="1"/>
</dbReference>
<dbReference type="InterPro" id="IPR017927">
    <property type="entry name" value="FAD-bd_FR_type"/>
</dbReference>
<protein>
    <submittedName>
        <fullName evidence="5">Ferredoxin reductase</fullName>
    </submittedName>
</protein>
<dbReference type="InterPro" id="IPR001709">
    <property type="entry name" value="Flavoprot_Pyr_Nucl_cyt_Rdtase"/>
</dbReference>
<dbReference type="PROSITE" id="PS51384">
    <property type="entry name" value="FAD_FR"/>
    <property type="match status" value="1"/>
</dbReference>
<dbReference type="PANTHER" id="PTHR47354">
    <property type="entry name" value="NADH OXIDOREDUCTASE HCR"/>
    <property type="match status" value="1"/>
</dbReference>
<reference evidence="5" key="1">
    <citation type="submission" date="2020-08" db="EMBL/GenBank/DDBJ databases">
        <title>A bifunctional nitrone conjugated secondary metabolite targeting the ribosome.</title>
        <authorList>
            <person name="Limbrick E.M."/>
            <person name="Graf M."/>
            <person name="Derewacz D.K."/>
            <person name="Nguyen F."/>
            <person name="Spraggins J.M."/>
            <person name="Wieland M."/>
            <person name="Ynigez-Gutierrez A.E."/>
            <person name="Reisman B.J."/>
            <person name="Zinshteyn B."/>
            <person name="McCulloch K."/>
            <person name="Iverson T.M."/>
            <person name="Green R."/>
            <person name="Wilson D.N."/>
            <person name="Bachmann B.O."/>
        </authorList>
    </citation>
    <scope>NUCLEOTIDE SEQUENCE</scope>
    <source>
        <strain evidence="5">Africana</strain>
    </source>
</reference>
<dbReference type="InterPro" id="IPR039261">
    <property type="entry name" value="FNR_nucleotide-bd"/>
</dbReference>
<dbReference type="InterPro" id="IPR050415">
    <property type="entry name" value="MRET"/>
</dbReference>
<dbReference type="CDD" id="cd06217">
    <property type="entry name" value="FNR_iron_sulfur_binding_3"/>
    <property type="match status" value="1"/>
</dbReference>
<dbReference type="SUPFAM" id="SSF52343">
    <property type="entry name" value="Ferredoxin reductase-like, C-terminal NADP-linked domain"/>
    <property type="match status" value="1"/>
</dbReference>
<dbReference type="AlphaFoldDB" id="A0A7D6CG89"/>
<dbReference type="PANTHER" id="PTHR47354:SF5">
    <property type="entry name" value="PROTEIN RFBI"/>
    <property type="match status" value="1"/>
</dbReference>
<dbReference type="InterPro" id="IPR008333">
    <property type="entry name" value="Cbr1-like_FAD-bd_dom"/>
</dbReference>
<dbReference type="SUPFAM" id="SSF63380">
    <property type="entry name" value="Riboflavin synthase domain-like"/>
    <property type="match status" value="1"/>
</dbReference>
<organism evidence="5">
    <name type="scientific">Micromonospora carbonacea</name>
    <dbReference type="NCBI Taxonomy" id="47853"/>
    <lineage>
        <taxon>Bacteria</taxon>
        <taxon>Bacillati</taxon>
        <taxon>Actinomycetota</taxon>
        <taxon>Actinomycetes</taxon>
        <taxon>Micromonosporales</taxon>
        <taxon>Micromonosporaceae</taxon>
        <taxon>Micromonospora</taxon>
    </lineage>
</organism>
<dbReference type="GO" id="GO:0051537">
    <property type="term" value="F:2 iron, 2 sulfur cluster binding"/>
    <property type="evidence" value="ECO:0007669"/>
    <property type="project" value="UniProtKB-KW"/>
</dbReference>
<dbReference type="EMBL" id="CP058905">
    <property type="protein sequence ID" value="QLK00796.1"/>
    <property type="molecule type" value="Genomic_DNA"/>
</dbReference>
<keyword evidence="2" id="KW-0001">2Fe-2S</keyword>
<sequence>MARAALRRRLSSPLAAPLTWRVARLVERRDETPTAQTLVLDVPGWPGHLPGQHVDVRLTAPDGYQAARSYSLAGPAEGERVALTVQRVPDGEVSPYLTDVWATGDPVEVRGPVGGWFVWRPAELAPVLLVAGGSGVVPLMAMVRARRAAGSRVPFRLIYSARTPADVIYADELRRRARDDHGLDVAYVYTRTAPKGWRGEPHRIGLADVNTHGWPAELEPLCYVCGPTGFVETVADLLVGLGHQPRRVRTERFGPTG</sequence>
<evidence type="ECO:0000256" key="1">
    <source>
        <dbReference type="ARBA" id="ARBA00001974"/>
    </source>
</evidence>
<gene>
    <name evidence="5" type="ORF">HZU44_12875</name>
</gene>
<dbReference type="PRINTS" id="PR00410">
    <property type="entry name" value="PHEHYDRXLASE"/>
</dbReference>
<dbReference type="InterPro" id="IPR017938">
    <property type="entry name" value="Riboflavin_synthase-like_b-brl"/>
</dbReference>
<name>A0A7D6CG89_9ACTN</name>
<dbReference type="Pfam" id="PF00970">
    <property type="entry name" value="FAD_binding_6"/>
    <property type="match status" value="1"/>
</dbReference>
<evidence type="ECO:0000256" key="3">
    <source>
        <dbReference type="ARBA" id="ARBA00023014"/>
    </source>
</evidence>
<proteinExistence type="predicted"/>
<dbReference type="Gene3D" id="3.40.50.80">
    <property type="entry name" value="Nucleotide-binding domain of ferredoxin-NADP reductase (FNR) module"/>
    <property type="match status" value="1"/>
</dbReference>
<dbReference type="GO" id="GO:0016491">
    <property type="term" value="F:oxidoreductase activity"/>
    <property type="evidence" value="ECO:0007669"/>
    <property type="project" value="InterPro"/>
</dbReference>